<feature type="compositionally biased region" description="Gly residues" evidence="1">
    <location>
        <begin position="95"/>
        <end position="107"/>
    </location>
</feature>
<evidence type="ECO:0000256" key="1">
    <source>
        <dbReference type="SAM" id="MobiDB-lite"/>
    </source>
</evidence>
<proteinExistence type="predicted"/>
<evidence type="ECO:0000313" key="3">
    <source>
        <dbReference type="Proteomes" id="UP000485058"/>
    </source>
</evidence>
<evidence type="ECO:0000313" key="2">
    <source>
        <dbReference type="EMBL" id="GFH23051.1"/>
    </source>
</evidence>
<gene>
    <name evidence="2" type="ORF">HaLaN_20603</name>
</gene>
<organism evidence="2 3">
    <name type="scientific">Haematococcus lacustris</name>
    <name type="common">Green alga</name>
    <name type="synonym">Haematococcus pluvialis</name>
    <dbReference type="NCBI Taxonomy" id="44745"/>
    <lineage>
        <taxon>Eukaryota</taxon>
        <taxon>Viridiplantae</taxon>
        <taxon>Chlorophyta</taxon>
        <taxon>core chlorophytes</taxon>
        <taxon>Chlorophyceae</taxon>
        <taxon>CS clade</taxon>
        <taxon>Chlamydomonadales</taxon>
        <taxon>Haematococcaceae</taxon>
        <taxon>Haematococcus</taxon>
    </lineage>
</organism>
<keyword evidence="3" id="KW-1185">Reference proteome</keyword>
<protein>
    <submittedName>
        <fullName evidence="2">Uncharacterized protein</fullName>
    </submittedName>
</protein>
<dbReference type="EMBL" id="BLLF01002182">
    <property type="protein sequence ID" value="GFH23051.1"/>
    <property type="molecule type" value="Genomic_DNA"/>
</dbReference>
<sequence length="154" mass="15286">METHFMGPVQLHTSSQPKSSTAAVVIAAGPCSHLHQQEQWVLACPRSSAAASAAAAPLSSRSGMSTQPSLVAPGTCGPDGSLLPPGTLHAPLVPGEGGCHRPGGGSSQQGPAAAAGQARLPTSRADTPRPGWTLEGWAAPPHASLLAARKPGSG</sequence>
<name>A0A699ZLE4_HAELA</name>
<dbReference type="AlphaFoldDB" id="A0A699ZLE4"/>
<accession>A0A699ZLE4</accession>
<feature type="region of interest" description="Disordered" evidence="1">
    <location>
        <begin position="52"/>
        <end position="154"/>
    </location>
</feature>
<reference evidence="2 3" key="1">
    <citation type="submission" date="2020-02" db="EMBL/GenBank/DDBJ databases">
        <title>Draft genome sequence of Haematococcus lacustris strain NIES-144.</title>
        <authorList>
            <person name="Morimoto D."/>
            <person name="Nakagawa S."/>
            <person name="Yoshida T."/>
            <person name="Sawayama S."/>
        </authorList>
    </citation>
    <scope>NUCLEOTIDE SEQUENCE [LARGE SCALE GENOMIC DNA]</scope>
    <source>
        <strain evidence="2 3">NIES-144</strain>
    </source>
</reference>
<dbReference type="Proteomes" id="UP000485058">
    <property type="component" value="Unassembled WGS sequence"/>
</dbReference>
<feature type="compositionally biased region" description="Low complexity" evidence="1">
    <location>
        <begin position="52"/>
        <end position="62"/>
    </location>
</feature>
<comment type="caution">
    <text evidence="2">The sequence shown here is derived from an EMBL/GenBank/DDBJ whole genome shotgun (WGS) entry which is preliminary data.</text>
</comment>
<feature type="compositionally biased region" description="Low complexity" evidence="1">
    <location>
        <begin position="108"/>
        <end position="118"/>
    </location>
</feature>